<dbReference type="GO" id="GO:0009253">
    <property type="term" value="P:peptidoglycan catabolic process"/>
    <property type="evidence" value="ECO:0007669"/>
    <property type="project" value="InterPro"/>
</dbReference>
<dbReference type="InterPro" id="IPR036582">
    <property type="entry name" value="Mao_N_sf"/>
</dbReference>
<sequence>MKKFVTAVLLLSFLISMFPAIVGAAEAASPKLYLNGKQLLSGSNPQIVGDTTFVPIRTVTEGLGFDVSWEKPIVTISNGDTNMLLTIGDKTAIVNGQEAPLEKPAMISTGSTLVPLRFVGEQFGLQVYWDKLSRSVHLYADVSTPGAPSDNGSGSGNGGSNGSGNTGDSGNTGNGGSGSDPSTTDPNAGSTSLLKSIEYDGLGSISLPYDGDFGDVHTEVLHSPERIVIDLPNMNFAPDFAPGFTNSASKLGEILVDSHPTLQKVRFSYYSDKPSTVRIVLDLLAPTNYNVVKEEGSIRIDVLEQTGPPPVVTPPTGDGTTPDTPSGPRVYKVVLDAGHGGKDPGASSVNGRNEKEYNLAITLKVKALLDKETRIKPYLTRSNDTFIELDDRAAYANNMKADLFISFHANKAETASATGSETYYYHDYSKAFANIIHKHLIAGAGLKDRGVRTEPFRVVKATTMPAVLLEAGYLSNSNDSSVLFNAEKQDRIAAEIVKGIKEYLKLS</sequence>
<dbReference type="Gene3D" id="2.60.40.3500">
    <property type="match status" value="1"/>
</dbReference>
<name>A0A3D9SGA0_9BACL</name>
<comment type="caution">
    <text evidence="5">The sequence shown here is derived from an EMBL/GenBank/DDBJ whole genome shotgun (WGS) entry which is preliminary data.</text>
</comment>
<dbReference type="AlphaFoldDB" id="A0A3D9SGA0"/>
<feature type="chain" id="PRO_5017700213" evidence="3">
    <location>
        <begin position="25"/>
        <end position="507"/>
    </location>
</feature>
<dbReference type="Proteomes" id="UP000256304">
    <property type="component" value="Unassembled WGS sequence"/>
</dbReference>
<feature type="signal peptide" evidence="3">
    <location>
        <begin position="1"/>
        <end position="24"/>
    </location>
</feature>
<dbReference type="Gene3D" id="3.30.457.10">
    <property type="entry name" value="Copper amine oxidase-like, N-terminal domain"/>
    <property type="match status" value="1"/>
</dbReference>
<evidence type="ECO:0000313" key="6">
    <source>
        <dbReference type="Proteomes" id="UP000256304"/>
    </source>
</evidence>
<gene>
    <name evidence="5" type="ORF">A8990_10896</name>
</gene>
<keyword evidence="1" id="KW-0378">Hydrolase</keyword>
<accession>A0A3D9SGA0</accession>
<evidence type="ECO:0000256" key="3">
    <source>
        <dbReference type="SAM" id="SignalP"/>
    </source>
</evidence>
<dbReference type="InterPro" id="IPR050695">
    <property type="entry name" value="N-acetylmuramoyl_amidase_3"/>
</dbReference>
<dbReference type="SMART" id="SM00646">
    <property type="entry name" value="Ami_3"/>
    <property type="match status" value="1"/>
</dbReference>
<evidence type="ECO:0000256" key="2">
    <source>
        <dbReference type="SAM" id="MobiDB-lite"/>
    </source>
</evidence>
<dbReference type="Pfam" id="PF07833">
    <property type="entry name" value="Cu_amine_oxidN1"/>
    <property type="match status" value="1"/>
</dbReference>
<dbReference type="Pfam" id="PF01520">
    <property type="entry name" value="Amidase_3"/>
    <property type="match status" value="1"/>
</dbReference>
<feature type="compositionally biased region" description="Low complexity" evidence="2">
    <location>
        <begin position="314"/>
        <end position="327"/>
    </location>
</feature>
<protein>
    <submittedName>
        <fullName evidence="5">N-acetylmuramoyl-L-alanine amidase</fullName>
    </submittedName>
</protein>
<dbReference type="InterPro" id="IPR012854">
    <property type="entry name" value="Cu_amine_oxidase-like_N"/>
</dbReference>
<evidence type="ECO:0000313" key="5">
    <source>
        <dbReference type="EMBL" id="REE88600.1"/>
    </source>
</evidence>
<feature type="domain" description="MurNAc-LAA" evidence="4">
    <location>
        <begin position="393"/>
        <end position="501"/>
    </location>
</feature>
<keyword evidence="3" id="KW-0732">Signal</keyword>
<dbReference type="SUPFAM" id="SSF53187">
    <property type="entry name" value="Zn-dependent exopeptidases"/>
    <property type="match status" value="1"/>
</dbReference>
<dbReference type="PANTHER" id="PTHR30404">
    <property type="entry name" value="N-ACETYLMURAMOYL-L-ALANINE AMIDASE"/>
    <property type="match status" value="1"/>
</dbReference>
<proteinExistence type="predicted"/>
<dbReference type="PANTHER" id="PTHR30404:SF0">
    <property type="entry name" value="N-ACETYLMURAMOYL-L-ALANINE AMIDASE AMIC"/>
    <property type="match status" value="1"/>
</dbReference>
<dbReference type="EMBL" id="QTTN01000008">
    <property type="protein sequence ID" value="REE88600.1"/>
    <property type="molecule type" value="Genomic_DNA"/>
</dbReference>
<dbReference type="GO" id="GO:0030288">
    <property type="term" value="C:outer membrane-bounded periplasmic space"/>
    <property type="evidence" value="ECO:0007669"/>
    <property type="project" value="TreeGrafter"/>
</dbReference>
<organism evidence="5 6">
    <name type="scientific">Paenibacillus taihuensis</name>
    <dbReference type="NCBI Taxonomy" id="1156355"/>
    <lineage>
        <taxon>Bacteria</taxon>
        <taxon>Bacillati</taxon>
        <taxon>Bacillota</taxon>
        <taxon>Bacilli</taxon>
        <taxon>Bacillales</taxon>
        <taxon>Paenibacillaceae</taxon>
        <taxon>Paenibacillus</taxon>
    </lineage>
</organism>
<feature type="compositionally biased region" description="Gly residues" evidence="2">
    <location>
        <begin position="153"/>
        <end position="178"/>
    </location>
</feature>
<feature type="region of interest" description="Disordered" evidence="2">
    <location>
        <begin position="145"/>
        <end position="192"/>
    </location>
</feature>
<dbReference type="Gene3D" id="3.40.630.40">
    <property type="entry name" value="Zn-dependent exopeptidases"/>
    <property type="match status" value="1"/>
</dbReference>
<dbReference type="SUPFAM" id="SSF55383">
    <property type="entry name" value="Copper amine oxidase, domain N"/>
    <property type="match status" value="2"/>
</dbReference>
<evidence type="ECO:0000259" key="4">
    <source>
        <dbReference type="SMART" id="SM00646"/>
    </source>
</evidence>
<feature type="region of interest" description="Disordered" evidence="2">
    <location>
        <begin position="305"/>
        <end position="327"/>
    </location>
</feature>
<dbReference type="InterPro" id="IPR002508">
    <property type="entry name" value="MurNAc-LAA_cat"/>
</dbReference>
<dbReference type="RefSeq" id="WP_116188699.1">
    <property type="nucleotide sequence ID" value="NZ_QTTN01000008.1"/>
</dbReference>
<dbReference type="GO" id="GO:0008745">
    <property type="term" value="F:N-acetylmuramoyl-L-alanine amidase activity"/>
    <property type="evidence" value="ECO:0007669"/>
    <property type="project" value="InterPro"/>
</dbReference>
<reference evidence="5 6" key="1">
    <citation type="submission" date="2018-08" db="EMBL/GenBank/DDBJ databases">
        <title>Genomic Encyclopedia of Type Strains, Phase III (KMG-III): the genomes of soil and plant-associated and newly described type strains.</title>
        <authorList>
            <person name="Whitman W."/>
        </authorList>
    </citation>
    <scope>NUCLEOTIDE SEQUENCE [LARGE SCALE GENOMIC DNA]</scope>
    <source>
        <strain evidence="5 6">CGMCC 1.10966</strain>
    </source>
</reference>
<dbReference type="CDD" id="cd02696">
    <property type="entry name" value="MurNAc-LAA"/>
    <property type="match status" value="1"/>
</dbReference>
<keyword evidence="6" id="KW-1185">Reference proteome</keyword>
<dbReference type="OrthoDB" id="9806267at2"/>
<evidence type="ECO:0000256" key="1">
    <source>
        <dbReference type="ARBA" id="ARBA00022801"/>
    </source>
</evidence>